<sequence length="395" mass="46012">MNNFFWGNGKDNGDGIRWFRWKRLAVPKVAGGLGYWELRQFNLALVAKQGWRLLKYPNTLASKVLKAKYFSHSDFFQAPVGNGPSQIWRSDPYIRTEVAENMPFVRVSDLILNRTWNAELIQTHFQQHDSDNILHIPLSLRECDDDWCWALNRKGEYVVKEGYRVAMEDNLADLSVGLEKDFHVLYCCSFARSYWLLSNLGWVSFSSLNTMLSYVLTFLHVSQREEVFMLIWSLWIHRNDVVWNQIFQQPIYVVNRARVVLEEWQLAWLHFRVTDSGMVVRNSLGYCCECQIMIVSGLMDPLLGELKSKNYFPVCMETDCELVVNALNSSHSDSLYFKLIINDCKALLHELQYISFAFVRRSANQVAHTVARRAGSMSDFDWGMPSFILIQRIII</sequence>
<comment type="caution">
    <text evidence="1">The sequence shown here is derived from an EMBL/GenBank/DDBJ whole genome shotgun (WGS) entry which is preliminary data.</text>
</comment>
<reference evidence="2" key="1">
    <citation type="journal article" date="2016" name="Nat. Biotechnol.">
        <title>Sequencing wild and cultivated cassava and related species reveals extensive interspecific hybridization and genetic diversity.</title>
        <authorList>
            <person name="Bredeson J.V."/>
            <person name="Lyons J.B."/>
            <person name="Prochnik S.E."/>
            <person name="Wu G.A."/>
            <person name="Ha C.M."/>
            <person name="Edsinger-Gonzales E."/>
            <person name="Grimwood J."/>
            <person name="Schmutz J."/>
            <person name="Rabbi I.Y."/>
            <person name="Egesi C."/>
            <person name="Nauluvula P."/>
            <person name="Lebot V."/>
            <person name="Ndunguru J."/>
            <person name="Mkamilo G."/>
            <person name="Bart R.S."/>
            <person name="Setter T.L."/>
            <person name="Gleadow R.M."/>
            <person name="Kulakow P."/>
            <person name="Ferguson M.E."/>
            <person name="Rounsley S."/>
            <person name="Rokhsar D.S."/>
        </authorList>
    </citation>
    <scope>NUCLEOTIDE SEQUENCE [LARGE SCALE GENOMIC DNA]</scope>
    <source>
        <strain evidence="2">cv. AM560-2</strain>
    </source>
</reference>
<name>A0ACB7H383_MANES</name>
<accession>A0ACB7H383</accession>
<gene>
    <name evidence="1" type="ORF">MANES_09G042601v8</name>
</gene>
<dbReference type="Proteomes" id="UP000091857">
    <property type="component" value="Chromosome 9"/>
</dbReference>
<organism evidence="1 2">
    <name type="scientific">Manihot esculenta</name>
    <name type="common">Cassava</name>
    <name type="synonym">Jatropha manihot</name>
    <dbReference type="NCBI Taxonomy" id="3983"/>
    <lineage>
        <taxon>Eukaryota</taxon>
        <taxon>Viridiplantae</taxon>
        <taxon>Streptophyta</taxon>
        <taxon>Embryophyta</taxon>
        <taxon>Tracheophyta</taxon>
        <taxon>Spermatophyta</taxon>
        <taxon>Magnoliopsida</taxon>
        <taxon>eudicotyledons</taxon>
        <taxon>Gunneridae</taxon>
        <taxon>Pentapetalae</taxon>
        <taxon>rosids</taxon>
        <taxon>fabids</taxon>
        <taxon>Malpighiales</taxon>
        <taxon>Euphorbiaceae</taxon>
        <taxon>Crotonoideae</taxon>
        <taxon>Manihoteae</taxon>
        <taxon>Manihot</taxon>
    </lineage>
</organism>
<evidence type="ECO:0000313" key="2">
    <source>
        <dbReference type="Proteomes" id="UP000091857"/>
    </source>
</evidence>
<protein>
    <submittedName>
        <fullName evidence="1">Uncharacterized protein</fullName>
    </submittedName>
</protein>
<proteinExistence type="predicted"/>
<keyword evidence="2" id="KW-1185">Reference proteome</keyword>
<dbReference type="EMBL" id="CM004395">
    <property type="protein sequence ID" value="KAG8646930.1"/>
    <property type="molecule type" value="Genomic_DNA"/>
</dbReference>
<evidence type="ECO:0000313" key="1">
    <source>
        <dbReference type="EMBL" id="KAG8646930.1"/>
    </source>
</evidence>